<proteinExistence type="predicted"/>
<name>A0A1F7GIL9_9BACT</name>
<protein>
    <submittedName>
        <fullName evidence="4">Uncharacterized protein</fullName>
    </submittedName>
</protein>
<evidence type="ECO:0000259" key="3">
    <source>
        <dbReference type="Pfam" id="PF23357"/>
    </source>
</evidence>
<dbReference type="InterPro" id="IPR055396">
    <property type="entry name" value="DUF7088"/>
</dbReference>
<keyword evidence="1" id="KW-1133">Transmembrane helix</keyword>
<sequence length="500" mass="56356">MLKLFKNSRRFNLVKFFHLEKFGKPALFAGAICLFFITNLLISPLSLRIDLSKGKAYTLSESTKRILRNLTGTATINYFVSSDLPTRLLPLKTEVLDLLEEYRKEGRGKVQIKVLDPKKDQNALKAAQESGIPELQLSQLEKDAYSVSTSYFGATISYGTKKEVLPQITDIGNLEYNLIAAVYKMARKDIPKIGFVGTENTFNLQGDNLASLRRVLQQQFEIESVNLATDSGTTEISPNLQTLLVFDTRSKEYDPYELDLLKGYLQKKGNAVFFVDGVWVTDSLTTEPARHNLFPLLADYGIQIEKNLVLSSAGELVNFGNDQFSFLIPYPFWVKTDNFDKNSSYFSNIPQLMFPWVSSVKINGRTRDLIRTNAQSWSQAGEFTLNPQTIPQPQENSLKEFIISVQTSQQGKGTIVVIPSSRFVEERFLSNNSGNLEFVLNVVNDLSSGGALSGIRSRSVSFYPSPNLSEKPKDIFKYANILLLPLLFAVYGMVRLFKRR</sequence>
<dbReference type="AlphaFoldDB" id="A0A1F7GIL9"/>
<evidence type="ECO:0000313" key="5">
    <source>
        <dbReference type="Proteomes" id="UP000177026"/>
    </source>
</evidence>
<keyword evidence="1" id="KW-0472">Membrane</keyword>
<dbReference type="Proteomes" id="UP000177026">
    <property type="component" value="Unassembled WGS sequence"/>
</dbReference>
<keyword evidence="1" id="KW-0812">Transmembrane</keyword>
<comment type="caution">
    <text evidence="4">The sequence shown here is derived from an EMBL/GenBank/DDBJ whole genome shotgun (WGS) entry which is preliminary data.</text>
</comment>
<dbReference type="Pfam" id="PF09822">
    <property type="entry name" value="ABC_transp_aux"/>
    <property type="match status" value="1"/>
</dbReference>
<dbReference type="Pfam" id="PF23357">
    <property type="entry name" value="DUF7088"/>
    <property type="match status" value="1"/>
</dbReference>
<evidence type="ECO:0000256" key="1">
    <source>
        <dbReference type="SAM" id="Phobius"/>
    </source>
</evidence>
<dbReference type="InterPro" id="IPR019196">
    <property type="entry name" value="ABC_transp_unknown"/>
</dbReference>
<feature type="domain" description="ABC-type uncharacterised transport system" evidence="2">
    <location>
        <begin position="191"/>
        <end position="441"/>
    </location>
</feature>
<feature type="transmembrane region" description="Helical" evidence="1">
    <location>
        <begin position="475"/>
        <end position="494"/>
    </location>
</feature>
<dbReference type="EMBL" id="MFZI01000063">
    <property type="protein sequence ID" value="OGK18803.1"/>
    <property type="molecule type" value="Genomic_DNA"/>
</dbReference>
<feature type="domain" description="DUF7088" evidence="3">
    <location>
        <begin position="54"/>
        <end position="156"/>
    </location>
</feature>
<evidence type="ECO:0000259" key="2">
    <source>
        <dbReference type="Pfam" id="PF09822"/>
    </source>
</evidence>
<gene>
    <name evidence="4" type="ORF">A2866_02490</name>
</gene>
<evidence type="ECO:0000313" key="4">
    <source>
        <dbReference type="EMBL" id="OGK18803.1"/>
    </source>
</evidence>
<organism evidence="4 5">
    <name type="scientific">Candidatus Roizmanbacteria bacterium RIFCSPHIGHO2_01_FULL_39_8</name>
    <dbReference type="NCBI Taxonomy" id="1802033"/>
    <lineage>
        <taxon>Bacteria</taxon>
        <taxon>Candidatus Roizmaniibacteriota</taxon>
    </lineage>
</organism>
<accession>A0A1F7GIL9</accession>
<reference evidence="4 5" key="1">
    <citation type="journal article" date="2016" name="Nat. Commun.">
        <title>Thousands of microbial genomes shed light on interconnected biogeochemical processes in an aquifer system.</title>
        <authorList>
            <person name="Anantharaman K."/>
            <person name="Brown C.T."/>
            <person name="Hug L.A."/>
            <person name="Sharon I."/>
            <person name="Castelle C.J."/>
            <person name="Probst A.J."/>
            <person name="Thomas B.C."/>
            <person name="Singh A."/>
            <person name="Wilkins M.J."/>
            <person name="Karaoz U."/>
            <person name="Brodie E.L."/>
            <person name="Williams K.H."/>
            <person name="Hubbard S.S."/>
            <person name="Banfield J.F."/>
        </authorList>
    </citation>
    <scope>NUCLEOTIDE SEQUENCE [LARGE SCALE GENOMIC DNA]</scope>
</reference>